<accession>A0A923S969</accession>
<dbReference type="RefSeq" id="WP_187074127.1">
    <property type="nucleotide sequence ID" value="NZ_JACORT010000001.1"/>
</dbReference>
<feature type="chain" id="PRO_5036813177" description="DUF11 domain-containing protein" evidence="1">
    <location>
        <begin position="23"/>
        <end position="168"/>
    </location>
</feature>
<dbReference type="EMBL" id="JACORT010000001">
    <property type="protein sequence ID" value="MBC5781361.1"/>
    <property type="molecule type" value="Genomic_DNA"/>
</dbReference>
<name>A0A923S969_9BURK</name>
<feature type="signal peptide" evidence="1">
    <location>
        <begin position="1"/>
        <end position="22"/>
    </location>
</feature>
<keyword evidence="1" id="KW-0732">Signal</keyword>
<sequence>MKALLKPCLLVAGLVIAQLAAAQSSAVSSTLQARRVENVNGKVVLTSADVGKPGDLVEYSGTYRNGGSKPVDKLVATIPVPPGTTYVSGSAEPGKATASVDGVRYAPMPLKRTVRQADGTSREEPVPVTEYRFIRWDIGSLGAGSESVVKLWVRIDAAATASAANVKP</sequence>
<proteinExistence type="predicted"/>
<evidence type="ECO:0008006" key="4">
    <source>
        <dbReference type="Google" id="ProtNLM"/>
    </source>
</evidence>
<protein>
    <recommendedName>
        <fullName evidence="4">DUF11 domain-containing protein</fullName>
    </recommendedName>
</protein>
<reference evidence="2" key="1">
    <citation type="submission" date="2020-08" db="EMBL/GenBank/DDBJ databases">
        <title>Ramlibacter sp. USB13 16S ribosomal RNA gene genome sequencing and assembly.</title>
        <authorList>
            <person name="Kang M."/>
        </authorList>
    </citation>
    <scope>NUCLEOTIDE SEQUENCE</scope>
    <source>
        <strain evidence="2">USB13</strain>
    </source>
</reference>
<evidence type="ECO:0000313" key="3">
    <source>
        <dbReference type="Proteomes" id="UP000608513"/>
    </source>
</evidence>
<evidence type="ECO:0000313" key="2">
    <source>
        <dbReference type="EMBL" id="MBC5781361.1"/>
    </source>
</evidence>
<organism evidence="2 3">
    <name type="scientific">Ramlibacter cellulosilyticus</name>
    <dbReference type="NCBI Taxonomy" id="2764187"/>
    <lineage>
        <taxon>Bacteria</taxon>
        <taxon>Pseudomonadati</taxon>
        <taxon>Pseudomonadota</taxon>
        <taxon>Betaproteobacteria</taxon>
        <taxon>Burkholderiales</taxon>
        <taxon>Comamonadaceae</taxon>
        <taxon>Ramlibacter</taxon>
    </lineage>
</organism>
<dbReference type="AlphaFoldDB" id="A0A923S969"/>
<gene>
    <name evidence="2" type="ORF">H8N03_00305</name>
</gene>
<evidence type="ECO:0000256" key="1">
    <source>
        <dbReference type="SAM" id="SignalP"/>
    </source>
</evidence>
<dbReference type="Proteomes" id="UP000608513">
    <property type="component" value="Unassembled WGS sequence"/>
</dbReference>
<comment type="caution">
    <text evidence="2">The sequence shown here is derived from an EMBL/GenBank/DDBJ whole genome shotgun (WGS) entry which is preliminary data.</text>
</comment>
<keyword evidence="3" id="KW-1185">Reference proteome</keyword>